<evidence type="ECO:0000256" key="3">
    <source>
        <dbReference type="PROSITE-ProRule" id="PRU00169"/>
    </source>
</evidence>
<feature type="domain" description="Response regulatory" evidence="4">
    <location>
        <begin position="3"/>
        <end position="117"/>
    </location>
</feature>
<dbReference type="Proteomes" id="UP001321249">
    <property type="component" value="Unassembled WGS sequence"/>
</dbReference>
<reference evidence="6" key="2">
    <citation type="journal article" date="2023" name="Nat. Commun.">
        <title>Cultivation of marine bacteria of the SAR202 clade.</title>
        <authorList>
            <person name="Lim Y."/>
            <person name="Seo J.H."/>
            <person name="Giovannoni S.J."/>
            <person name="Kang I."/>
            <person name="Cho J.C."/>
        </authorList>
    </citation>
    <scope>NUCLEOTIDE SEQUENCE</scope>
    <source>
        <strain evidence="6">JH1073</strain>
    </source>
</reference>
<keyword evidence="1 3" id="KW-0597">Phosphoprotein</keyword>
<dbReference type="Gene3D" id="3.40.50.2300">
    <property type="match status" value="1"/>
</dbReference>
<dbReference type="EMBL" id="WMBE01000001">
    <property type="protein sequence ID" value="MDG0865471.1"/>
    <property type="molecule type" value="Genomic_DNA"/>
</dbReference>
<dbReference type="InterPro" id="IPR050595">
    <property type="entry name" value="Bact_response_regulator"/>
</dbReference>
<dbReference type="InterPro" id="IPR001789">
    <property type="entry name" value="Sig_transdc_resp-reg_receiver"/>
</dbReference>
<dbReference type="AlphaFoldDB" id="A0AAJ5ZF05"/>
<reference evidence="7 8" key="1">
    <citation type="submission" date="2019-11" db="EMBL/GenBank/DDBJ databases">
        <authorList>
            <person name="Cho J.-C."/>
        </authorList>
    </citation>
    <scope>NUCLEOTIDE SEQUENCE [LARGE SCALE GENOMIC DNA]</scope>
    <source>
        <strain evidence="6 7">JH1073</strain>
        <strain evidence="5 8">JH702</strain>
    </source>
</reference>
<accession>A0AAJ5ZF05</accession>
<reference evidence="7" key="3">
    <citation type="submission" date="2023-06" db="EMBL/GenBank/DDBJ databases">
        <title>Pangenomics reveal diversification of enzyme families and niche specialization in globally abundant SAR202 bacteria.</title>
        <authorList>
            <person name="Saw J.H.W."/>
        </authorList>
    </citation>
    <scope>NUCLEOTIDE SEQUENCE [LARGE SCALE GENOMIC DNA]</scope>
    <source>
        <strain evidence="7">JH1073</strain>
    </source>
</reference>
<evidence type="ECO:0000313" key="6">
    <source>
        <dbReference type="EMBL" id="WFG39775.1"/>
    </source>
</evidence>
<organism evidence="6 7">
    <name type="scientific">Candidatus Lucifugimonas marina</name>
    <dbReference type="NCBI Taxonomy" id="3038979"/>
    <lineage>
        <taxon>Bacteria</taxon>
        <taxon>Bacillati</taxon>
        <taxon>Chloroflexota</taxon>
        <taxon>Dehalococcoidia</taxon>
        <taxon>SAR202 cluster</taxon>
        <taxon>Candidatus Lucifugimonadales</taxon>
        <taxon>Candidatus Lucifugimonadaceae</taxon>
        <taxon>Candidatus Lucifugimonas</taxon>
    </lineage>
</organism>
<dbReference type="Proteomes" id="UP001219901">
    <property type="component" value="Chromosome"/>
</dbReference>
<evidence type="ECO:0000313" key="5">
    <source>
        <dbReference type="EMBL" id="MDG0865471.1"/>
    </source>
</evidence>
<dbReference type="SUPFAM" id="SSF52172">
    <property type="entry name" value="CheY-like"/>
    <property type="match status" value="1"/>
</dbReference>
<keyword evidence="7" id="KW-1185">Reference proteome</keyword>
<dbReference type="PANTHER" id="PTHR44591">
    <property type="entry name" value="STRESS RESPONSE REGULATOR PROTEIN 1"/>
    <property type="match status" value="1"/>
</dbReference>
<dbReference type="EMBL" id="CP046147">
    <property type="protein sequence ID" value="WFG39775.1"/>
    <property type="molecule type" value="Genomic_DNA"/>
</dbReference>
<evidence type="ECO:0000313" key="7">
    <source>
        <dbReference type="Proteomes" id="UP001219901"/>
    </source>
</evidence>
<dbReference type="RefSeq" id="WP_342823822.1">
    <property type="nucleotide sequence ID" value="NZ_CP046146.1"/>
</dbReference>
<sequence>MAKILVVDDAAFMRMRCSKLLTENGHEVVEAGTGREAVDQYKANSPDAVLLDITIPDMDGLSALKEIRAHDGDARVAMVTAMGQQSIVMEALQAGAKDFVVKPFDADRVLAAVGKLVA</sequence>
<keyword evidence="2" id="KW-0902">Two-component regulatory system</keyword>
<name>A0AAJ5ZF05_9CHLR</name>
<evidence type="ECO:0000259" key="4">
    <source>
        <dbReference type="PROSITE" id="PS50110"/>
    </source>
</evidence>
<evidence type="ECO:0000256" key="1">
    <source>
        <dbReference type="ARBA" id="ARBA00022553"/>
    </source>
</evidence>
<dbReference type="InterPro" id="IPR011006">
    <property type="entry name" value="CheY-like_superfamily"/>
</dbReference>
<dbReference type="Pfam" id="PF00072">
    <property type="entry name" value="Response_reg"/>
    <property type="match status" value="1"/>
</dbReference>
<dbReference type="SMART" id="SM00448">
    <property type="entry name" value="REC"/>
    <property type="match status" value="1"/>
</dbReference>
<gene>
    <name evidence="5" type="ORF">GKO46_00085</name>
    <name evidence="6" type="ORF">GKO48_09135</name>
</gene>
<evidence type="ECO:0000313" key="8">
    <source>
        <dbReference type="Proteomes" id="UP001321249"/>
    </source>
</evidence>
<dbReference type="GO" id="GO:0000160">
    <property type="term" value="P:phosphorelay signal transduction system"/>
    <property type="evidence" value="ECO:0007669"/>
    <property type="project" value="UniProtKB-KW"/>
</dbReference>
<dbReference type="PANTHER" id="PTHR44591:SF14">
    <property type="entry name" value="PROTEIN PILG"/>
    <property type="match status" value="1"/>
</dbReference>
<evidence type="ECO:0000256" key="2">
    <source>
        <dbReference type="ARBA" id="ARBA00023012"/>
    </source>
</evidence>
<dbReference type="PROSITE" id="PS50110">
    <property type="entry name" value="RESPONSE_REGULATORY"/>
    <property type="match status" value="1"/>
</dbReference>
<proteinExistence type="predicted"/>
<protein>
    <submittedName>
        <fullName evidence="6">Response regulator</fullName>
    </submittedName>
</protein>
<feature type="modified residue" description="4-aspartylphosphate" evidence="3">
    <location>
        <position position="52"/>
    </location>
</feature>